<proteinExistence type="predicted"/>
<dbReference type="AlphaFoldDB" id="A0AAW9QEG8"/>
<dbReference type="Proteomes" id="UP001336250">
    <property type="component" value="Unassembled WGS sequence"/>
</dbReference>
<evidence type="ECO:0000313" key="3">
    <source>
        <dbReference type="Proteomes" id="UP001336250"/>
    </source>
</evidence>
<protein>
    <submittedName>
        <fullName evidence="2">DUF2244 domain-containing protein</fullName>
    </submittedName>
</protein>
<dbReference type="RefSeq" id="WP_332289836.1">
    <property type="nucleotide sequence ID" value="NZ_JAZIBG010000028.1"/>
</dbReference>
<comment type="caution">
    <text evidence="2">The sequence shown here is derived from an EMBL/GenBank/DDBJ whole genome shotgun (WGS) entry which is preliminary data.</text>
</comment>
<feature type="transmembrane region" description="Helical" evidence="1">
    <location>
        <begin position="25"/>
        <end position="45"/>
    </location>
</feature>
<evidence type="ECO:0000256" key="1">
    <source>
        <dbReference type="SAM" id="Phobius"/>
    </source>
</evidence>
<evidence type="ECO:0000313" key="2">
    <source>
        <dbReference type="EMBL" id="MEF7614783.1"/>
    </source>
</evidence>
<keyword evidence="3" id="KW-1185">Reference proteome</keyword>
<feature type="transmembrane region" description="Helical" evidence="1">
    <location>
        <begin position="51"/>
        <end position="70"/>
    </location>
</feature>
<dbReference type="InterPro" id="IPR019253">
    <property type="entry name" value="DUF2244_TM"/>
</dbReference>
<dbReference type="PIRSF" id="PIRSF032162">
    <property type="entry name" value="UCP032162_imp"/>
    <property type="match status" value="1"/>
</dbReference>
<keyword evidence="1" id="KW-0472">Membrane</keyword>
<dbReference type="InterPro" id="IPR016990">
    <property type="entry name" value="UCP032162_TM"/>
</dbReference>
<sequence length="167" mass="18119">MLDIDGVPALQWVLRRNCSLTPRQVLLAYLSVCTVSLGVAGAFAWLGAMPVLVFAGLELLVLGVALLLHARHAGDRETITLSGEALRIEHCCGSSVERMDFRSAWVRVEPVHGEGSLLELSGQGRRMRVGRYVRPELRGSLAQELRLALRAGAATHDGGNDLGMEHK</sequence>
<accession>A0AAW9QEG8</accession>
<dbReference type="Pfam" id="PF10003">
    <property type="entry name" value="DUF2244"/>
    <property type="match status" value="1"/>
</dbReference>
<name>A0AAW9QEG8_9BURK</name>
<keyword evidence="1" id="KW-0812">Transmembrane</keyword>
<dbReference type="EMBL" id="JAZIBG010000028">
    <property type="protein sequence ID" value="MEF7614783.1"/>
    <property type="molecule type" value="Genomic_DNA"/>
</dbReference>
<reference evidence="2 3" key="1">
    <citation type="submission" date="2024-02" db="EMBL/GenBank/DDBJ databases">
        <title>Genome sequence of Aquincola sp. MAHUQ-54.</title>
        <authorList>
            <person name="Huq M.A."/>
        </authorList>
    </citation>
    <scope>NUCLEOTIDE SEQUENCE [LARGE SCALE GENOMIC DNA]</scope>
    <source>
        <strain evidence="2 3">MAHUQ-54</strain>
    </source>
</reference>
<gene>
    <name evidence="2" type="ORF">V4F39_12745</name>
</gene>
<organism evidence="2 3">
    <name type="scientific">Aquincola agrisoli</name>
    <dbReference type="NCBI Taxonomy" id="3119538"/>
    <lineage>
        <taxon>Bacteria</taxon>
        <taxon>Pseudomonadati</taxon>
        <taxon>Pseudomonadota</taxon>
        <taxon>Betaproteobacteria</taxon>
        <taxon>Burkholderiales</taxon>
        <taxon>Sphaerotilaceae</taxon>
        <taxon>Aquincola</taxon>
    </lineage>
</organism>
<keyword evidence="1" id="KW-1133">Transmembrane helix</keyword>